<name>A0AAU8JZ39_9ACTN</name>
<accession>A0AAU8JZ39</accession>
<evidence type="ECO:0000256" key="5">
    <source>
        <dbReference type="SAM" id="Phobius"/>
    </source>
</evidence>
<reference evidence="7" key="1">
    <citation type="submission" date="2024-06" db="EMBL/GenBank/DDBJ databases">
        <title>The genome sequences of Kitasatospora sp. strain HUAS MG31.</title>
        <authorList>
            <person name="Mo P."/>
        </authorList>
    </citation>
    <scope>NUCLEOTIDE SEQUENCE</scope>
    <source>
        <strain evidence="7">HUAS MG31</strain>
    </source>
</reference>
<protein>
    <submittedName>
        <fullName evidence="7">DUF202 domain-containing protein</fullName>
    </submittedName>
</protein>
<dbReference type="RefSeq" id="WP_354641288.1">
    <property type="nucleotide sequence ID" value="NZ_CP159872.1"/>
</dbReference>
<evidence type="ECO:0000313" key="7">
    <source>
        <dbReference type="EMBL" id="XCM80349.1"/>
    </source>
</evidence>
<proteinExistence type="predicted"/>
<feature type="transmembrane region" description="Helical" evidence="5">
    <location>
        <begin position="91"/>
        <end position="112"/>
    </location>
</feature>
<gene>
    <name evidence="7" type="ORF">ABWK59_16160</name>
</gene>
<dbReference type="InterPro" id="IPR003807">
    <property type="entry name" value="DUF202"/>
</dbReference>
<evidence type="ECO:0000256" key="1">
    <source>
        <dbReference type="ARBA" id="ARBA00004127"/>
    </source>
</evidence>
<evidence type="ECO:0000256" key="4">
    <source>
        <dbReference type="ARBA" id="ARBA00023136"/>
    </source>
</evidence>
<dbReference type="KEGG" id="kcm:ABWK59_16160"/>
<dbReference type="AlphaFoldDB" id="A0AAU8JZ39"/>
<organism evidence="7">
    <name type="scientific">Kitasatospora camelliae</name>
    <dbReference type="NCBI Taxonomy" id="3156397"/>
    <lineage>
        <taxon>Bacteria</taxon>
        <taxon>Bacillati</taxon>
        <taxon>Actinomycetota</taxon>
        <taxon>Actinomycetes</taxon>
        <taxon>Kitasatosporales</taxon>
        <taxon>Streptomycetaceae</taxon>
        <taxon>Kitasatospora</taxon>
    </lineage>
</organism>
<sequence>MTAPGGGRGGPVRDPGLQPERTLLAWSRTALLLVVDAVLLLRTGLVRRQAGLTVLGGLLAAAAAGFYGYGLRRRRRAGRSPGGAPEAVRALPVRVLAVVVAVVAAGCAWGVLAGPAPR</sequence>
<dbReference type="EMBL" id="CP159872">
    <property type="protein sequence ID" value="XCM80349.1"/>
    <property type="molecule type" value="Genomic_DNA"/>
</dbReference>
<keyword evidence="4 5" id="KW-0472">Membrane</keyword>
<feature type="transmembrane region" description="Helical" evidence="5">
    <location>
        <begin position="50"/>
        <end position="70"/>
    </location>
</feature>
<dbReference type="Pfam" id="PF02656">
    <property type="entry name" value="DUF202"/>
    <property type="match status" value="1"/>
</dbReference>
<evidence type="ECO:0000256" key="3">
    <source>
        <dbReference type="ARBA" id="ARBA00022989"/>
    </source>
</evidence>
<comment type="subcellular location">
    <subcellularLocation>
        <location evidence="1">Endomembrane system</location>
        <topology evidence="1">Multi-pass membrane protein</topology>
    </subcellularLocation>
</comment>
<keyword evidence="3 5" id="KW-1133">Transmembrane helix</keyword>
<evidence type="ECO:0000259" key="6">
    <source>
        <dbReference type="Pfam" id="PF02656"/>
    </source>
</evidence>
<keyword evidence="2 5" id="KW-0812">Transmembrane</keyword>
<evidence type="ECO:0000256" key="2">
    <source>
        <dbReference type="ARBA" id="ARBA00022692"/>
    </source>
</evidence>
<feature type="domain" description="DUF202" evidence="6">
    <location>
        <begin position="14"/>
        <end position="79"/>
    </location>
</feature>
<dbReference type="GO" id="GO:0012505">
    <property type="term" value="C:endomembrane system"/>
    <property type="evidence" value="ECO:0007669"/>
    <property type="project" value="UniProtKB-SubCell"/>
</dbReference>